<comment type="caution">
    <text evidence="2">The sequence shown here is derived from an EMBL/GenBank/DDBJ whole genome shotgun (WGS) entry which is preliminary data.</text>
</comment>
<dbReference type="RefSeq" id="WP_236099956.1">
    <property type="nucleotide sequence ID" value="NZ_JAKGUD010000012.1"/>
</dbReference>
<keyword evidence="3" id="KW-1185">Reference proteome</keyword>
<name>A0ABS9EPZ2_9BACT</name>
<feature type="coiled-coil region" evidence="1">
    <location>
        <begin position="42"/>
        <end position="74"/>
    </location>
</feature>
<dbReference type="EMBL" id="JAKGUD010000012">
    <property type="protein sequence ID" value="MCF4143254.1"/>
    <property type="molecule type" value="Genomic_DNA"/>
</dbReference>
<gene>
    <name evidence="2" type="ORF">L2W38_10565</name>
</gene>
<organism evidence="2 3">
    <name type="scientific">Dethiosulfovibrio marinus</name>
    <dbReference type="NCBI Taxonomy" id="133532"/>
    <lineage>
        <taxon>Bacteria</taxon>
        <taxon>Thermotogati</taxon>
        <taxon>Synergistota</taxon>
        <taxon>Synergistia</taxon>
        <taxon>Synergistales</taxon>
        <taxon>Dethiosulfovibrionaceae</taxon>
        <taxon>Dethiosulfovibrio</taxon>
    </lineage>
</organism>
<evidence type="ECO:0000313" key="3">
    <source>
        <dbReference type="Proteomes" id="UP001200430"/>
    </source>
</evidence>
<proteinExistence type="predicted"/>
<accession>A0ABS9EPZ2</accession>
<evidence type="ECO:0000256" key="1">
    <source>
        <dbReference type="SAM" id="Coils"/>
    </source>
</evidence>
<protein>
    <submittedName>
        <fullName evidence="2">Uncharacterized protein</fullName>
    </submittedName>
</protein>
<reference evidence="2 3" key="1">
    <citation type="submission" date="2022-01" db="EMBL/GenBank/DDBJ databases">
        <title>Dethiosulfovibrio faecalis sp. nov., a novel proteolytic, non-sulfur-reducing bacterium isolated from a marine aquaculture solid waste bioreactor.</title>
        <authorList>
            <person name="Grabowski S."/>
            <person name="Apolinario E."/>
            <person name="Schneider N."/>
            <person name="Marshall C.W."/>
            <person name="Sowers K.R."/>
        </authorList>
    </citation>
    <scope>NUCLEOTIDE SEQUENCE [LARGE SCALE GENOMIC DNA]</scope>
    <source>
        <strain evidence="2 3">DSM 12537</strain>
    </source>
</reference>
<keyword evidence="1" id="KW-0175">Coiled coil</keyword>
<sequence>MENIVVEYGGIEMTINTLSEDLDLFVEHESLRVRYMERMEHLASKMDRLDGLERKAAEKELRSLDRKITRLDKADLKRIDRLLKGASDLKDDRLLAQLQALRARYGGEQKGSLPLLDLDGLSKALRQRITRGVSTMMLCGAIAMGIGQAAPAKISLASSGLSNREEIHEMANIPDLFDWPVNERRF</sequence>
<dbReference type="Proteomes" id="UP001200430">
    <property type="component" value="Unassembled WGS sequence"/>
</dbReference>
<evidence type="ECO:0000313" key="2">
    <source>
        <dbReference type="EMBL" id="MCF4143254.1"/>
    </source>
</evidence>